<evidence type="ECO:0000313" key="4">
    <source>
        <dbReference type="Proteomes" id="UP001054889"/>
    </source>
</evidence>
<dbReference type="GO" id="GO:0005634">
    <property type="term" value="C:nucleus"/>
    <property type="evidence" value="ECO:0007669"/>
    <property type="project" value="TreeGrafter"/>
</dbReference>
<dbReference type="Proteomes" id="UP001054889">
    <property type="component" value="Unassembled WGS sequence"/>
</dbReference>
<dbReference type="GO" id="GO:0003729">
    <property type="term" value="F:mRNA binding"/>
    <property type="evidence" value="ECO:0007669"/>
    <property type="project" value="TreeGrafter"/>
</dbReference>
<dbReference type="EMBL" id="BQKI01000004">
    <property type="protein sequence ID" value="GJM92252.1"/>
    <property type="molecule type" value="Genomic_DNA"/>
</dbReference>
<evidence type="ECO:0000256" key="1">
    <source>
        <dbReference type="SAM" id="MobiDB-lite"/>
    </source>
</evidence>
<reference evidence="3" key="2">
    <citation type="submission" date="2021-12" db="EMBL/GenBank/DDBJ databases">
        <title>Resequencing data analysis of finger millet.</title>
        <authorList>
            <person name="Hatakeyama M."/>
            <person name="Aluri S."/>
            <person name="Balachadran M.T."/>
            <person name="Sivarajan S.R."/>
            <person name="Poveda L."/>
            <person name="Shimizu-Inatsugi R."/>
            <person name="Schlapbach R."/>
            <person name="Sreeman S.M."/>
            <person name="Shimizu K.K."/>
        </authorList>
    </citation>
    <scope>NUCLEOTIDE SEQUENCE</scope>
</reference>
<keyword evidence="4" id="KW-1185">Reference proteome</keyword>
<evidence type="ECO:0000313" key="3">
    <source>
        <dbReference type="EMBL" id="GJM92252.1"/>
    </source>
</evidence>
<feature type="region of interest" description="Disordered" evidence="1">
    <location>
        <begin position="1"/>
        <end position="22"/>
    </location>
</feature>
<accession>A0AAV5C203</accession>
<feature type="compositionally biased region" description="Low complexity" evidence="1">
    <location>
        <begin position="10"/>
        <end position="22"/>
    </location>
</feature>
<dbReference type="PANTHER" id="PTHR11208">
    <property type="entry name" value="RNA-BINDING PROTEIN RELATED"/>
    <property type="match status" value="1"/>
</dbReference>
<sequence length="184" mass="20482">MDERIPPPSLLQYSPSPVHSSPHPLNSMRYLAELLAERQKLAPFMQVLPFCTRLLNQEILHASSMAPNHSFVDSERIEHGSPLRLPGHPVNGQPMDLEGWSGMQTEHMGVLQASSIGWNGAPALAGTPVVKKVVRLDVPVDKFCKWVSGKSHYYLTVQFSSVNKQNMHAAIEAQLDSLLLYDFT</sequence>
<proteinExistence type="predicted"/>
<dbReference type="Gene3D" id="1.20.5.4010">
    <property type="match status" value="1"/>
</dbReference>
<reference evidence="3" key="1">
    <citation type="journal article" date="2018" name="DNA Res.">
        <title>Multiple hybrid de novo genome assembly of finger millet, an orphan allotetraploid crop.</title>
        <authorList>
            <person name="Hatakeyama M."/>
            <person name="Aluri S."/>
            <person name="Balachadran M.T."/>
            <person name="Sivarajan S.R."/>
            <person name="Patrignani A."/>
            <person name="Gruter S."/>
            <person name="Poveda L."/>
            <person name="Shimizu-Inatsugi R."/>
            <person name="Baeten J."/>
            <person name="Francoijs K.J."/>
            <person name="Nataraja K.N."/>
            <person name="Reddy Y.A.N."/>
            <person name="Phadnis S."/>
            <person name="Ravikumar R.L."/>
            <person name="Schlapbach R."/>
            <person name="Sreeman S.M."/>
            <person name="Shimizu K.K."/>
        </authorList>
    </citation>
    <scope>NUCLEOTIDE SEQUENCE</scope>
</reference>
<gene>
    <name evidence="3" type="primary">ga08699</name>
    <name evidence="3" type="ORF">PR202_ga08699</name>
</gene>
<dbReference type="AlphaFoldDB" id="A0AAV5C203"/>
<dbReference type="InterPro" id="IPR032377">
    <property type="entry name" value="STAR_dimer"/>
</dbReference>
<evidence type="ECO:0000259" key="2">
    <source>
        <dbReference type="Pfam" id="PF16544"/>
    </source>
</evidence>
<organism evidence="3 4">
    <name type="scientific">Eleusine coracana subsp. coracana</name>
    <dbReference type="NCBI Taxonomy" id="191504"/>
    <lineage>
        <taxon>Eukaryota</taxon>
        <taxon>Viridiplantae</taxon>
        <taxon>Streptophyta</taxon>
        <taxon>Embryophyta</taxon>
        <taxon>Tracheophyta</taxon>
        <taxon>Spermatophyta</taxon>
        <taxon>Magnoliopsida</taxon>
        <taxon>Liliopsida</taxon>
        <taxon>Poales</taxon>
        <taxon>Poaceae</taxon>
        <taxon>PACMAD clade</taxon>
        <taxon>Chloridoideae</taxon>
        <taxon>Cynodonteae</taxon>
        <taxon>Eleusininae</taxon>
        <taxon>Eleusine</taxon>
    </lineage>
</organism>
<dbReference type="Pfam" id="PF16544">
    <property type="entry name" value="STAR_dimer"/>
    <property type="match status" value="1"/>
</dbReference>
<protein>
    <recommendedName>
        <fullName evidence="2">STAR protein homodimerisation region domain-containing protein</fullName>
    </recommendedName>
</protein>
<dbReference type="InterPro" id="IPR045071">
    <property type="entry name" value="BBP-like"/>
</dbReference>
<dbReference type="PANTHER" id="PTHR11208:SF109">
    <property type="entry name" value="OS01G0886300 PROTEIN"/>
    <property type="match status" value="1"/>
</dbReference>
<comment type="caution">
    <text evidence="3">The sequence shown here is derived from an EMBL/GenBank/DDBJ whole genome shotgun (WGS) entry which is preliminary data.</text>
</comment>
<feature type="domain" description="STAR protein homodimerisation region" evidence="2">
    <location>
        <begin position="26"/>
        <end position="75"/>
    </location>
</feature>
<dbReference type="GO" id="GO:0048024">
    <property type="term" value="P:regulation of mRNA splicing, via spliceosome"/>
    <property type="evidence" value="ECO:0007669"/>
    <property type="project" value="TreeGrafter"/>
</dbReference>
<name>A0AAV5C203_ELECO</name>